<dbReference type="AlphaFoldDB" id="A0A166HLK8"/>
<dbReference type="OrthoDB" id="5976022at2759"/>
<dbReference type="GO" id="GO:0003924">
    <property type="term" value="F:GTPase activity"/>
    <property type="evidence" value="ECO:0007669"/>
    <property type="project" value="InterPro"/>
</dbReference>
<dbReference type="PROSITE" id="PS51421">
    <property type="entry name" value="RAS"/>
    <property type="match status" value="1"/>
</dbReference>
<accession>A0A166HLK8</accession>
<dbReference type="SMART" id="SM00173">
    <property type="entry name" value="RAS"/>
    <property type="match status" value="1"/>
</dbReference>
<dbReference type="InterPro" id="IPR027417">
    <property type="entry name" value="P-loop_NTPase"/>
</dbReference>
<evidence type="ECO:0000256" key="2">
    <source>
        <dbReference type="ARBA" id="ARBA00022741"/>
    </source>
</evidence>
<dbReference type="Gene3D" id="3.40.50.300">
    <property type="entry name" value="P-loop containing nucleotide triphosphate hydrolases"/>
    <property type="match status" value="1"/>
</dbReference>
<dbReference type="PANTHER" id="PTHR24070">
    <property type="entry name" value="RAS, DI-RAS, AND RHEB FAMILY MEMBERS OF SMALL GTPASE SUPERFAMILY"/>
    <property type="match status" value="1"/>
</dbReference>
<evidence type="ECO:0000256" key="1">
    <source>
        <dbReference type="ARBA" id="ARBA00004342"/>
    </source>
</evidence>
<keyword evidence="5" id="KW-1185">Reference proteome</keyword>
<proteinExistence type="predicted"/>
<reference evidence="4 5" key="1">
    <citation type="journal article" date="2016" name="Mol. Biol. Evol.">
        <title>Comparative Genomics of Early-Diverging Mushroom-Forming Fungi Provides Insights into the Origins of Lignocellulose Decay Capabilities.</title>
        <authorList>
            <person name="Nagy L.G."/>
            <person name="Riley R."/>
            <person name="Tritt A."/>
            <person name="Adam C."/>
            <person name="Daum C."/>
            <person name="Floudas D."/>
            <person name="Sun H."/>
            <person name="Yadav J.S."/>
            <person name="Pangilinan J."/>
            <person name="Larsson K.H."/>
            <person name="Matsuura K."/>
            <person name="Barry K."/>
            <person name="Labutti K."/>
            <person name="Kuo R."/>
            <person name="Ohm R.A."/>
            <person name="Bhattacharya S.S."/>
            <person name="Shirouzu T."/>
            <person name="Yoshinaga Y."/>
            <person name="Martin F.M."/>
            <person name="Grigoriev I.V."/>
            <person name="Hibbett D.S."/>
        </authorList>
    </citation>
    <scope>NUCLEOTIDE SEQUENCE [LARGE SCALE GENOMIC DNA]</scope>
    <source>
        <strain evidence="4 5">CBS 109695</strain>
    </source>
</reference>
<dbReference type="SMART" id="SM00174">
    <property type="entry name" value="RHO"/>
    <property type="match status" value="1"/>
</dbReference>
<dbReference type="GO" id="GO:0005886">
    <property type="term" value="C:plasma membrane"/>
    <property type="evidence" value="ECO:0007669"/>
    <property type="project" value="UniProtKB-SubCell"/>
</dbReference>
<protein>
    <submittedName>
        <fullName evidence="4">Ras protein</fullName>
    </submittedName>
</protein>
<dbReference type="PROSITE" id="PS51419">
    <property type="entry name" value="RAB"/>
    <property type="match status" value="1"/>
</dbReference>
<keyword evidence="3" id="KW-0342">GTP-binding</keyword>
<dbReference type="InterPro" id="IPR001806">
    <property type="entry name" value="Small_GTPase"/>
</dbReference>
<dbReference type="InterPro" id="IPR020849">
    <property type="entry name" value="Small_GTPase_Ras-type"/>
</dbReference>
<dbReference type="EMBL" id="KV417567">
    <property type="protein sequence ID" value="KZP18992.1"/>
    <property type="molecule type" value="Genomic_DNA"/>
</dbReference>
<dbReference type="PRINTS" id="PR00449">
    <property type="entry name" value="RASTRNSFRMNG"/>
</dbReference>
<gene>
    <name evidence="4" type="ORF">FIBSPDRAFT_920226</name>
</gene>
<dbReference type="NCBIfam" id="TIGR00231">
    <property type="entry name" value="small_GTP"/>
    <property type="match status" value="1"/>
</dbReference>
<dbReference type="SUPFAM" id="SSF52540">
    <property type="entry name" value="P-loop containing nucleoside triphosphate hydrolases"/>
    <property type="match status" value="1"/>
</dbReference>
<dbReference type="GO" id="GO:0007165">
    <property type="term" value="P:signal transduction"/>
    <property type="evidence" value="ECO:0007669"/>
    <property type="project" value="InterPro"/>
</dbReference>
<dbReference type="GO" id="GO:0005525">
    <property type="term" value="F:GTP binding"/>
    <property type="evidence" value="ECO:0007669"/>
    <property type="project" value="UniProtKB-KW"/>
</dbReference>
<dbReference type="SMART" id="SM00175">
    <property type="entry name" value="RAB"/>
    <property type="match status" value="1"/>
</dbReference>
<evidence type="ECO:0000256" key="3">
    <source>
        <dbReference type="ARBA" id="ARBA00023134"/>
    </source>
</evidence>
<dbReference type="Proteomes" id="UP000076532">
    <property type="component" value="Unassembled WGS sequence"/>
</dbReference>
<evidence type="ECO:0000313" key="4">
    <source>
        <dbReference type="EMBL" id="KZP18992.1"/>
    </source>
</evidence>
<comment type="subcellular location">
    <subcellularLocation>
        <location evidence="1">Cell membrane</location>
        <topology evidence="1">Lipid-anchor</topology>
        <orientation evidence="1">Cytoplasmic side</orientation>
    </subcellularLocation>
</comment>
<dbReference type="Pfam" id="PF00071">
    <property type="entry name" value="Ras"/>
    <property type="match status" value="1"/>
</dbReference>
<sequence>MDSWTIALLGDGGVGRKALAVQFTLNCFVETYDPLLEVGYRKQLTVDNKMCVVNVLETGGQEEYGRDPEERGFILVYSITSRSTFDRLEVFRQLMLQGRRKPIFTLVGNMCDEFTDREVSEEEGAALARSFGCTFLETSAKTGHNVEHLFTSMIRDLRSTRLSDAAPMTMPKPKSKKCCIF</sequence>
<name>A0A166HLK8_9AGAM</name>
<evidence type="ECO:0000313" key="5">
    <source>
        <dbReference type="Proteomes" id="UP000076532"/>
    </source>
</evidence>
<dbReference type="STRING" id="436010.A0A166HLK8"/>
<dbReference type="InterPro" id="IPR005225">
    <property type="entry name" value="Small_GTP-bd"/>
</dbReference>
<keyword evidence="2" id="KW-0547">Nucleotide-binding</keyword>
<organism evidence="4 5">
    <name type="scientific">Athelia psychrophila</name>
    <dbReference type="NCBI Taxonomy" id="1759441"/>
    <lineage>
        <taxon>Eukaryota</taxon>
        <taxon>Fungi</taxon>
        <taxon>Dikarya</taxon>
        <taxon>Basidiomycota</taxon>
        <taxon>Agaricomycotina</taxon>
        <taxon>Agaricomycetes</taxon>
        <taxon>Agaricomycetidae</taxon>
        <taxon>Atheliales</taxon>
        <taxon>Atheliaceae</taxon>
        <taxon>Athelia</taxon>
    </lineage>
</organism>